<proteinExistence type="predicted"/>
<organism evidence="2 3">
    <name type="scientific">Natronobacterium lacisalsi AJ5</name>
    <dbReference type="NCBI Taxonomy" id="358396"/>
    <lineage>
        <taxon>Archaea</taxon>
        <taxon>Methanobacteriati</taxon>
        <taxon>Methanobacteriota</taxon>
        <taxon>Stenosarchaea group</taxon>
        <taxon>Halobacteria</taxon>
        <taxon>Halobacteriales</taxon>
        <taxon>Natrialbaceae</taxon>
        <taxon>Natronobacterium</taxon>
    </lineage>
</organism>
<dbReference type="Proteomes" id="UP000011555">
    <property type="component" value="Unassembled WGS sequence"/>
</dbReference>
<dbReference type="InParanoid" id="M0L3C2"/>
<evidence type="ECO:0000313" key="2">
    <source>
        <dbReference type="EMBL" id="EMA28072.1"/>
    </source>
</evidence>
<comment type="caution">
    <text evidence="2">The sequence shown here is derived from an EMBL/GenBank/DDBJ whole genome shotgun (WGS) entry which is preliminary data.</text>
</comment>
<accession>M0L3C2</accession>
<protein>
    <submittedName>
        <fullName evidence="2">Asparagine synthase</fullName>
    </submittedName>
</protein>
<reference evidence="2 3" key="1">
    <citation type="journal article" date="2014" name="PLoS Genet.">
        <title>Phylogenetically driven sequencing of extremely halophilic archaea reveals strategies for static and dynamic osmo-response.</title>
        <authorList>
            <person name="Becker E.A."/>
            <person name="Seitzer P.M."/>
            <person name="Tritt A."/>
            <person name="Larsen D."/>
            <person name="Krusor M."/>
            <person name="Yao A.I."/>
            <person name="Wu D."/>
            <person name="Madern D."/>
            <person name="Eisen J.A."/>
            <person name="Darling A.E."/>
            <person name="Facciotti M.T."/>
        </authorList>
    </citation>
    <scope>NUCLEOTIDE SEQUENCE [LARGE SCALE GENOMIC DNA]</scope>
    <source>
        <strain evidence="2 3">AJ5</strain>
    </source>
</reference>
<evidence type="ECO:0000256" key="1">
    <source>
        <dbReference type="SAM" id="Phobius"/>
    </source>
</evidence>
<dbReference type="eggNOG" id="arCOG00071">
    <property type="taxonomic scope" value="Archaea"/>
</dbReference>
<dbReference type="AlphaFoldDB" id="M0L3C2"/>
<keyword evidence="1" id="KW-0812">Transmembrane</keyword>
<keyword evidence="3" id="KW-1185">Reference proteome</keyword>
<gene>
    <name evidence="2" type="ORF">C445_18553</name>
</gene>
<keyword evidence="1" id="KW-1133">Transmembrane helix</keyword>
<keyword evidence="1" id="KW-0472">Membrane</keyword>
<name>M0L3C2_NATLA</name>
<sequence>MALRIAHRRGDRSVGRTLWMILMYVSWYHVFIDERTSIVSSPVELTVR</sequence>
<evidence type="ECO:0000313" key="3">
    <source>
        <dbReference type="Proteomes" id="UP000011555"/>
    </source>
</evidence>
<feature type="transmembrane region" description="Helical" evidence="1">
    <location>
        <begin position="14"/>
        <end position="32"/>
    </location>
</feature>
<dbReference type="EMBL" id="AOLZ01000075">
    <property type="protein sequence ID" value="EMA28072.1"/>
    <property type="molecule type" value="Genomic_DNA"/>
</dbReference>